<dbReference type="Pfam" id="PF13606">
    <property type="entry name" value="Ank_3"/>
    <property type="match status" value="1"/>
</dbReference>
<dbReference type="Pfam" id="PF00069">
    <property type="entry name" value="Pkinase"/>
    <property type="match status" value="1"/>
</dbReference>
<evidence type="ECO:0000313" key="4">
    <source>
        <dbReference type="EMBL" id="EPE33286.1"/>
    </source>
</evidence>
<sequence>MTDGISYPRILGNYEPEYSVLAASRRTVRSRIQRHSHQPLITISEDETEADGELPSILRILNHYFHETSRTDSNAPFINNVIALHDVEFSAKFPVLGMGHNFAVWASPFDPDDRGYKTADGRAINPEVYCLKTPNFTSGGNLDNPQAFQKEYYDTTLQELRVLLHPQLRKCEHIISIFGLDFQEDYDDSTLAWPVLLMEYAEYGTFDTLQEDIHMDVELCRVLLLDVARGIRALHQCNIVHGDVKSENVLICRHQQRKYTARLSDFGLSVVNPDVSKIDHRLPGETFLWGAPESDQPLTVEGLFQTDVFSFGLMAWRVFRHHPNPYRLIPLVDIGLNDQSSLREIVDSAKSHHDFQRLVLNSMWTQRDTPHYFHLLVGFTLGRDSMSRSLDQTIFLLAQGQGFPAVQTLDSKSYWLMEQPFTVLENLQAAHPDSLLSYSLKPAMLLSLASGLSSVFESATSLAVEGGWLLFRLSSDTHFMVLQKDEQVCCDMLVRLCKLGCLKAKAIIAQYHIITGKPTGSIPLNWLEEAASTGSYFAKESLRMLDVDRFQRLMGRPLNFEHVSTESDAVESDLHQACRYGDYLACEKILNGQDSLAQQDSGVSPYHWLISFSDETKIQNLITLLIRRGVPLGLWEGDTEDDYNIGKVVGTPLCWAVWHRNCALTRQLLKAMKEIKVEVMNRLITLAACMHFFDIMEILRTSKIRISNASKPDWQTALLCAGDTSDMRLARRLRHGDNNLRPALDRTFDTLLKIYQPTKDDVEALFKSAFYKDSPYLLRYLFDKLNLSKRKDLLGDKSPDLLLITVAAGQKELFETFIARGLINPSTEHGRQKWRPLQVCCFTRQPDPYFARRLIEIGCPVDGVGSTKDTIWTPFAISVCSGRFAVATALLELGANKNALFGWLGGTSVTMNLLQSWPDIPISRLKYLLEDVPRLGFGHVNFWGWPGAGGNLLYALAMNHWPSYTNGNRLEETAKYILSQVADKSCLNRIDKMGQTALRMACAFGNYEICRALVEAGQDVNMSAGPTPLNGALEWRGKCYKKEREALANPNGPGRVGRQAQTLRIRAEMTVDFLIANGAVDRGIAGSVQSTSDWWYGSGREAFSYETIFEMFSSAIDSRSSVNPGSTPLNPSSANDFRAHHGNKTWIQKRLANLGKRLDGNAVVEIPKPRYSQHNCLPWRDCGCSSNAGLVYEPQGMRPSVPTRPSSVSTVSSGSNSSRLYLQTPASSTSSLPTFENSSQRRQSLPFIPPQHYGVLPKPAIQMPAIAELPGEPVGQQHAMQLPIRVVRPQSLPPGASPYNQPGPPRPPSTSSYSQPGSHNLTSTIPSYIQPSTRSPPPATSQYIQPVSYVLPTTSTFVHPRPQIHSVPPTFLNVVDERGNAVPVTTAPGFSQTSQNSVFSQRYNQNHSPASYTPVYVPTYAPTPLPVQSPYAQPFPQQQPLSPTTPQHLQPVLDNIKTALLLHFLEGGGMELSREALISHTYSTLQSLLRAPIILSNPGSNIQIEECAEFKETKAVVERCLETMGIGGCISLIAELGDGLVGIHVCLN</sequence>
<feature type="compositionally biased region" description="Low complexity" evidence="2">
    <location>
        <begin position="1198"/>
        <end position="1219"/>
    </location>
</feature>
<protein>
    <submittedName>
        <fullName evidence="4">Protein kinase-like (PK-like)</fullName>
    </submittedName>
</protein>
<gene>
    <name evidence="4" type="ORF">GLAREA_06298</name>
</gene>
<evidence type="ECO:0000256" key="2">
    <source>
        <dbReference type="SAM" id="MobiDB-lite"/>
    </source>
</evidence>
<reference evidence="4 5" key="1">
    <citation type="journal article" date="2013" name="BMC Genomics">
        <title>Genomics-driven discovery of the pneumocandin biosynthetic gene cluster in the fungus Glarea lozoyensis.</title>
        <authorList>
            <person name="Chen L."/>
            <person name="Yue Q."/>
            <person name="Zhang X."/>
            <person name="Xiang M."/>
            <person name="Wang C."/>
            <person name="Li S."/>
            <person name="Che Y."/>
            <person name="Ortiz-Lopez F.J."/>
            <person name="Bills G.F."/>
            <person name="Liu X."/>
            <person name="An Z."/>
        </authorList>
    </citation>
    <scope>NUCLEOTIDE SEQUENCE [LARGE SCALE GENOMIC DNA]</scope>
    <source>
        <strain evidence="5">ATCC 20868 / MF5171</strain>
    </source>
</reference>
<dbReference type="SMART" id="SM00248">
    <property type="entry name" value="ANK"/>
    <property type="match status" value="3"/>
</dbReference>
<proteinExistence type="predicted"/>
<accession>S3DMJ8</accession>
<dbReference type="PROSITE" id="PS50088">
    <property type="entry name" value="ANK_REPEAT"/>
    <property type="match status" value="1"/>
</dbReference>
<feature type="compositionally biased region" description="Pro residues" evidence="2">
    <location>
        <begin position="1291"/>
        <end position="1308"/>
    </location>
</feature>
<dbReference type="PANTHER" id="PTHR24359:SF1">
    <property type="entry name" value="INHIBITOR OF NUCLEAR FACTOR KAPPA-B KINASE EPSILON SUBUNIT HOMOLOG 1-RELATED"/>
    <property type="match status" value="1"/>
</dbReference>
<feature type="region of interest" description="Disordered" evidence="2">
    <location>
        <begin position="1289"/>
        <end position="1341"/>
    </location>
</feature>
<feature type="compositionally biased region" description="Polar residues" evidence="2">
    <location>
        <begin position="1220"/>
        <end position="1243"/>
    </location>
</feature>
<dbReference type="EMBL" id="KE145358">
    <property type="protein sequence ID" value="EPE33286.1"/>
    <property type="molecule type" value="Genomic_DNA"/>
</dbReference>
<dbReference type="GeneID" id="19465352"/>
<dbReference type="Proteomes" id="UP000016922">
    <property type="component" value="Unassembled WGS sequence"/>
</dbReference>
<feature type="domain" description="Protein kinase" evidence="3">
    <location>
        <begin position="90"/>
        <end position="406"/>
    </location>
</feature>
<dbReference type="InterPro" id="IPR036770">
    <property type="entry name" value="Ankyrin_rpt-contain_sf"/>
</dbReference>
<dbReference type="STRING" id="1116229.S3DMJ8"/>
<feature type="compositionally biased region" description="Polar residues" evidence="2">
    <location>
        <begin position="1309"/>
        <end position="1333"/>
    </location>
</feature>
<dbReference type="InterPro" id="IPR008271">
    <property type="entry name" value="Ser/Thr_kinase_AS"/>
</dbReference>
<dbReference type="SUPFAM" id="SSF56112">
    <property type="entry name" value="Protein kinase-like (PK-like)"/>
    <property type="match status" value="1"/>
</dbReference>
<dbReference type="PROSITE" id="PS50297">
    <property type="entry name" value="ANK_REP_REGION"/>
    <property type="match status" value="1"/>
</dbReference>
<dbReference type="Gene3D" id="1.25.40.20">
    <property type="entry name" value="Ankyrin repeat-containing domain"/>
    <property type="match status" value="3"/>
</dbReference>
<dbReference type="RefSeq" id="XP_008079903.1">
    <property type="nucleotide sequence ID" value="XM_008081712.1"/>
</dbReference>
<dbReference type="CDD" id="cd00180">
    <property type="entry name" value="PKc"/>
    <property type="match status" value="1"/>
</dbReference>
<keyword evidence="4" id="KW-0418">Kinase</keyword>
<dbReference type="SUPFAM" id="SSF48403">
    <property type="entry name" value="Ankyrin repeat"/>
    <property type="match status" value="1"/>
</dbReference>
<dbReference type="InterPro" id="IPR000719">
    <property type="entry name" value="Prot_kinase_dom"/>
</dbReference>
<dbReference type="HOGENOM" id="CLU_246488_0_0_1"/>
<dbReference type="Gene3D" id="1.10.510.10">
    <property type="entry name" value="Transferase(Phosphotransferase) domain 1"/>
    <property type="match status" value="1"/>
</dbReference>
<dbReference type="eggNOG" id="KOG0194">
    <property type="taxonomic scope" value="Eukaryota"/>
</dbReference>
<keyword evidence="4" id="KW-0808">Transferase</keyword>
<name>S3DMJ8_GLAL2</name>
<dbReference type="PROSITE" id="PS50011">
    <property type="entry name" value="PROTEIN_KINASE_DOM"/>
    <property type="match status" value="1"/>
</dbReference>
<keyword evidence="1" id="KW-0040">ANK repeat</keyword>
<feature type="repeat" description="ANK" evidence="1">
    <location>
        <begin position="993"/>
        <end position="1025"/>
    </location>
</feature>
<feature type="region of interest" description="Disordered" evidence="2">
    <location>
        <begin position="1195"/>
        <end position="1251"/>
    </location>
</feature>
<dbReference type="GO" id="GO:0004674">
    <property type="term" value="F:protein serine/threonine kinase activity"/>
    <property type="evidence" value="ECO:0007669"/>
    <property type="project" value="TreeGrafter"/>
</dbReference>
<keyword evidence="5" id="KW-1185">Reference proteome</keyword>
<dbReference type="SMART" id="SM00220">
    <property type="entry name" value="S_TKc"/>
    <property type="match status" value="1"/>
</dbReference>
<dbReference type="OrthoDB" id="3533108at2759"/>
<dbReference type="GO" id="GO:0005524">
    <property type="term" value="F:ATP binding"/>
    <property type="evidence" value="ECO:0007669"/>
    <property type="project" value="InterPro"/>
</dbReference>
<dbReference type="InterPro" id="IPR002110">
    <property type="entry name" value="Ankyrin_rpt"/>
</dbReference>
<dbReference type="KEGG" id="glz:GLAREA_06298"/>
<evidence type="ECO:0000259" key="3">
    <source>
        <dbReference type="PROSITE" id="PS50011"/>
    </source>
</evidence>
<dbReference type="PANTHER" id="PTHR24359">
    <property type="entry name" value="SERINE/THREONINE-PROTEIN KINASE SBK1"/>
    <property type="match status" value="1"/>
</dbReference>
<evidence type="ECO:0000313" key="5">
    <source>
        <dbReference type="Proteomes" id="UP000016922"/>
    </source>
</evidence>
<dbReference type="InterPro" id="IPR011009">
    <property type="entry name" value="Kinase-like_dom_sf"/>
</dbReference>
<organism evidence="4 5">
    <name type="scientific">Glarea lozoyensis (strain ATCC 20868 / MF5171)</name>
    <dbReference type="NCBI Taxonomy" id="1116229"/>
    <lineage>
        <taxon>Eukaryota</taxon>
        <taxon>Fungi</taxon>
        <taxon>Dikarya</taxon>
        <taxon>Ascomycota</taxon>
        <taxon>Pezizomycotina</taxon>
        <taxon>Leotiomycetes</taxon>
        <taxon>Helotiales</taxon>
        <taxon>Helotiaceae</taxon>
        <taxon>Glarea</taxon>
    </lineage>
</organism>
<dbReference type="PROSITE" id="PS00108">
    <property type="entry name" value="PROTEIN_KINASE_ST"/>
    <property type="match status" value="1"/>
</dbReference>
<evidence type="ECO:0000256" key="1">
    <source>
        <dbReference type="PROSITE-ProRule" id="PRU00023"/>
    </source>
</evidence>